<keyword evidence="2" id="KW-1185">Reference proteome</keyword>
<protein>
    <submittedName>
        <fullName evidence="1">Uncharacterized protein</fullName>
    </submittedName>
</protein>
<accession>A0AAW9PTH8</accession>
<proteinExistence type="predicted"/>
<dbReference type="Proteomes" id="UP001333818">
    <property type="component" value="Unassembled WGS sequence"/>
</dbReference>
<sequence length="85" mass="10148">MDRDEGLTLLVFWMKWHRVIQNSLSANTLKLDLWILSLIYHVKEGIYRKAEAFEELLLARWFDPNNATAHAYLELFCVYQQHPPD</sequence>
<gene>
    <name evidence="1" type="ORF">V2H45_02605</name>
</gene>
<organism evidence="1 2">
    <name type="scientific">Tumidithrix elongata BACA0141</name>
    <dbReference type="NCBI Taxonomy" id="2716417"/>
    <lineage>
        <taxon>Bacteria</taxon>
        <taxon>Bacillati</taxon>
        <taxon>Cyanobacteriota</taxon>
        <taxon>Cyanophyceae</taxon>
        <taxon>Pseudanabaenales</taxon>
        <taxon>Pseudanabaenaceae</taxon>
        <taxon>Tumidithrix</taxon>
        <taxon>Tumidithrix elongata</taxon>
    </lineage>
</organism>
<dbReference type="AlphaFoldDB" id="A0AAW9PTH8"/>
<evidence type="ECO:0000313" key="2">
    <source>
        <dbReference type="Proteomes" id="UP001333818"/>
    </source>
</evidence>
<evidence type="ECO:0000313" key="1">
    <source>
        <dbReference type="EMBL" id="MEE3715631.1"/>
    </source>
</evidence>
<name>A0AAW9PTH8_9CYAN</name>
<comment type="caution">
    <text evidence="1">The sequence shown here is derived from an EMBL/GenBank/DDBJ whole genome shotgun (WGS) entry which is preliminary data.</text>
</comment>
<dbReference type="EMBL" id="JAZBJZ010000006">
    <property type="protein sequence ID" value="MEE3715631.1"/>
    <property type="molecule type" value="Genomic_DNA"/>
</dbReference>
<reference evidence="1" key="1">
    <citation type="submission" date="2024-01" db="EMBL/GenBank/DDBJ databases">
        <title>Bank of Algae and Cyanobacteria of the Azores (BACA) strain genomes.</title>
        <authorList>
            <person name="Luz R."/>
            <person name="Cordeiro R."/>
            <person name="Fonseca A."/>
            <person name="Goncalves V."/>
        </authorList>
    </citation>
    <scope>NUCLEOTIDE SEQUENCE</scope>
    <source>
        <strain evidence="1">BACA0141</strain>
    </source>
</reference>